<evidence type="ECO:0000256" key="8">
    <source>
        <dbReference type="SAM" id="MobiDB-lite"/>
    </source>
</evidence>
<dbReference type="GO" id="GO:0006974">
    <property type="term" value="P:DNA damage response"/>
    <property type="evidence" value="ECO:0007669"/>
    <property type="project" value="UniProtKB-KW"/>
</dbReference>
<dbReference type="EMBL" id="ML119105">
    <property type="protein sequence ID" value="RPB17760.1"/>
    <property type="molecule type" value="Genomic_DNA"/>
</dbReference>
<keyword evidence="10" id="KW-1185">Reference proteome</keyword>
<proteinExistence type="inferred from homology"/>
<dbReference type="InParanoid" id="A0A3N4L4F0"/>
<dbReference type="GO" id="GO:0003677">
    <property type="term" value="F:DNA binding"/>
    <property type="evidence" value="ECO:0007669"/>
    <property type="project" value="UniProtKB-UniRule"/>
</dbReference>
<reference evidence="9 10" key="1">
    <citation type="journal article" date="2018" name="Nat. Ecol. Evol.">
        <title>Pezizomycetes genomes reveal the molecular basis of ectomycorrhizal truffle lifestyle.</title>
        <authorList>
            <person name="Murat C."/>
            <person name="Payen T."/>
            <person name="Noel B."/>
            <person name="Kuo A."/>
            <person name="Morin E."/>
            <person name="Chen J."/>
            <person name="Kohler A."/>
            <person name="Krizsan K."/>
            <person name="Balestrini R."/>
            <person name="Da Silva C."/>
            <person name="Montanini B."/>
            <person name="Hainaut M."/>
            <person name="Levati E."/>
            <person name="Barry K.W."/>
            <person name="Belfiori B."/>
            <person name="Cichocki N."/>
            <person name="Clum A."/>
            <person name="Dockter R.B."/>
            <person name="Fauchery L."/>
            <person name="Guy J."/>
            <person name="Iotti M."/>
            <person name="Le Tacon F."/>
            <person name="Lindquist E.A."/>
            <person name="Lipzen A."/>
            <person name="Malagnac F."/>
            <person name="Mello A."/>
            <person name="Molinier V."/>
            <person name="Miyauchi S."/>
            <person name="Poulain J."/>
            <person name="Riccioni C."/>
            <person name="Rubini A."/>
            <person name="Sitrit Y."/>
            <person name="Splivallo R."/>
            <person name="Traeger S."/>
            <person name="Wang M."/>
            <person name="Zifcakova L."/>
            <person name="Wipf D."/>
            <person name="Zambonelli A."/>
            <person name="Paolocci F."/>
            <person name="Nowrousian M."/>
            <person name="Ottonello S."/>
            <person name="Baldrian P."/>
            <person name="Spatafora J.W."/>
            <person name="Henrissat B."/>
            <person name="Nagy L.G."/>
            <person name="Aury J.M."/>
            <person name="Wincker P."/>
            <person name="Grigoriev I.V."/>
            <person name="Bonfante P."/>
            <person name="Martin F.M."/>
        </authorList>
    </citation>
    <scope>NUCLEOTIDE SEQUENCE [LARGE SCALE GENOMIC DNA]</scope>
    <source>
        <strain evidence="9 10">CCBAS932</strain>
    </source>
</reference>
<dbReference type="InterPro" id="IPR001680">
    <property type="entry name" value="WD40_rpt"/>
</dbReference>
<feature type="region of interest" description="Disordered" evidence="8">
    <location>
        <begin position="35"/>
        <end position="98"/>
    </location>
</feature>
<keyword evidence="4 6" id="KW-0853">WD repeat</keyword>
<evidence type="ECO:0000313" key="9">
    <source>
        <dbReference type="EMBL" id="RPB17760.1"/>
    </source>
</evidence>
<dbReference type="GO" id="GO:2000001">
    <property type="term" value="P:regulation of DNA damage checkpoint"/>
    <property type="evidence" value="ECO:0007669"/>
    <property type="project" value="TreeGrafter"/>
</dbReference>
<comment type="function">
    <text evidence="1 7">DNA-binding protein that binds to both single- and double-stranded DNA. Binds preferentially to UV-damaged DNA. May be involved in DNA-metabolic processes.</text>
</comment>
<protein>
    <recommendedName>
        <fullName evidence="3 7">DNA damage-binding protein CMR1</fullName>
    </recommendedName>
</protein>
<feature type="compositionally biased region" description="Basic and acidic residues" evidence="8">
    <location>
        <begin position="88"/>
        <end position="98"/>
    </location>
</feature>
<evidence type="ECO:0000256" key="7">
    <source>
        <dbReference type="RuleBase" id="RU365004"/>
    </source>
</evidence>
<dbReference type="STRING" id="1392247.A0A3N4L4F0"/>
<organism evidence="9 10">
    <name type="scientific">Morchella conica CCBAS932</name>
    <dbReference type="NCBI Taxonomy" id="1392247"/>
    <lineage>
        <taxon>Eukaryota</taxon>
        <taxon>Fungi</taxon>
        <taxon>Dikarya</taxon>
        <taxon>Ascomycota</taxon>
        <taxon>Pezizomycotina</taxon>
        <taxon>Pezizomycetes</taxon>
        <taxon>Pezizales</taxon>
        <taxon>Morchellaceae</taxon>
        <taxon>Morchella</taxon>
    </lineage>
</organism>
<dbReference type="FunCoup" id="A0A3N4L4F0">
    <property type="interactions" value="657"/>
</dbReference>
<dbReference type="Pfam" id="PF00400">
    <property type="entry name" value="WD40"/>
    <property type="match status" value="2"/>
</dbReference>
<dbReference type="SUPFAM" id="SSF50978">
    <property type="entry name" value="WD40 repeat-like"/>
    <property type="match status" value="1"/>
</dbReference>
<dbReference type="OrthoDB" id="9890280at2759"/>
<dbReference type="GO" id="GO:0005634">
    <property type="term" value="C:nucleus"/>
    <property type="evidence" value="ECO:0007669"/>
    <property type="project" value="TreeGrafter"/>
</dbReference>
<feature type="repeat" description="WD" evidence="6">
    <location>
        <begin position="328"/>
        <end position="342"/>
    </location>
</feature>
<dbReference type="InterPro" id="IPR015943">
    <property type="entry name" value="WD40/YVTN_repeat-like_dom_sf"/>
</dbReference>
<evidence type="ECO:0000256" key="2">
    <source>
        <dbReference type="ARBA" id="ARBA00005434"/>
    </source>
</evidence>
<dbReference type="PANTHER" id="PTHR14773:SF0">
    <property type="entry name" value="WD REPEAT-CONTAINING PROTEIN 76"/>
    <property type="match status" value="1"/>
</dbReference>
<evidence type="ECO:0000256" key="1">
    <source>
        <dbReference type="ARBA" id="ARBA00002653"/>
    </source>
</evidence>
<evidence type="ECO:0000256" key="4">
    <source>
        <dbReference type="ARBA" id="ARBA00022574"/>
    </source>
</evidence>
<dbReference type="PROSITE" id="PS50082">
    <property type="entry name" value="WD_REPEATS_2"/>
    <property type="match status" value="1"/>
</dbReference>
<dbReference type="Gene3D" id="2.130.10.10">
    <property type="entry name" value="YVTN repeat-like/Quinoprotein amine dehydrogenase"/>
    <property type="match status" value="1"/>
</dbReference>
<evidence type="ECO:0000256" key="3">
    <source>
        <dbReference type="ARBA" id="ARBA00021132"/>
    </source>
</evidence>
<gene>
    <name evidence="9" type="ORF">P167DRAFT_550815</name>
</gene>
<keyword evidence="7" id="KW-0238">DNA-binding</keyword>
<dbReference type="AlphaFoldDB" id="A0A3N4L4F0"/>
<dbReference type="Proteomes" id="UP000277580">
    <property type="component" value="Unassembled WGS sequence"/>
</dbReference>
<keyword evidence="5" id="KW-0677">Repeat</keyword>
<accession>A0A3N4L4F0</accession>
<name>A0A3N4L4F0_9PEZI</name>
<feature type="compositionally biased region" description="Low complexity" evidence="8">
    <location>
        <begin position="35"/>
        <end position="57"/>
    </location>
</feature>
<evidence type="ECO:0000256" key="5">
    <source>
        <dbReference type="ARBA" id="ARBA00022737"/>
    </source>
</evidence>
<dbReference type="InterPro" id="IPR036322">
    <property type="entry name" value="WD40_repeat_dom_sf"/>
</dbReference>
<dbReference type="SMART" id="SM00320">
    <property type="entry name" value="WD40"/>
    <property type="match status" value="4"/>
</dbReference>
<sequence length="507" mass="55077">MKPDPDENEETAYELLRQQNILKNKALLQQLSLDAASVSASRPSASPAAKASSSSTSTRKRAPRKPAAESTLPRRTSSRLAGLPADSEAAKRKARDDDAAISASLMESAAKRMRVPGDLSFELKKGLLDDGGVKGRGRTFTEEDVKGTKDKGLRSMREKMSALKLYDRFEVNDIKITPERIYALAFHPTTTKQLIFATDKTGNLGIFDATSPSPTPDISTYKLHARTISAFTIPSSTPTALYTASYDGTIRSFNLTTGLATEAYAGDPDDALSAIDVVAPHTLYFTTLLGRLGRVDTRAPAAQAQLWTLSDKKIGGFSLHPGAPHLCATGSLDRTVKVWDLRRMVGEGEDRAPALLASHTSRLSVSCALWNGNGTLATTSYDDTVKLYKFPDAHTWAAPPSPERKGKGKGKEVETEVKEIEPAHVIRHNNQTGRWVTILRAQWQQTPPGGQHKFVIANMNRYLDIYSESGEQLAQLSHESITAVPAVAQFHPTMDWVAGGTGSGKYI</sequence>
<keyword evidence="7" id="KW-0227">DNA damage</keyword>
<evidence type="ECO:0000256" key="6">
    <source>
        <dbReference type="PROSITE-ProRule" id="PRU00221"/>
    </source>
</evidence>
<evidence type="ECO:0000313" key="10">
    <source>
        <dbReference type="Proteomes" id="UP000277580"/>
    </source>
</evidence>
<dbReference type="PANTHER" id="PTHR14773">
    <property type="entry name" value="WD REPEAT-CONTAINING PROTEIN 76"/>
    <property type="match status" value="1"/>
</dbReference>
<comment type="similarity">
    <text evidence="2 7">Belongs to the WD repeat DDB2/WDR76 family.</text>
</comment>
<dbReference type="InterPro" id="IPR050853">
    <property type="entry name" value="WD_repeat_DNA-damage-binding"/>
</dbReference>